<dbReference type="EMBL" id="JABWDY010026002">
    <property type="protein sequence ID" value="KAF5189064.1"/>
    <property type="molecule type" value="Genomic_DNA"/>
</dbReference>
<protein>
    <submittedName>
        <fullName evidence="1">Uncharacterized protein</fullName>
    </submittedName>
</protein>
<reference evidence="1 2" key="1">
    <citation type="submission" date="2020-06" db="EMBL/GenBank/DDBJ databases">
        <title>Transcriptomic and genomic resources for Thalictrum thalictroides and T. hernandezii: Facilitating candidate gene discovery in an emerging model plant lineage.</title>
        <authorList>
            <person name="Arias T."/>
            <person name="Riano-Pachon D.M."/>
            <person name="Di Stilio V.S."/>
        </authorList>
    </citation>
    <scope>NUCLEOTIDE SEQUENCE [LARGE SCALE GENOMIC DNA]</scope>
    <source>
        <strain evidence="2">cv. WT478/WT964</strain>
        <tissue evidence="1">Leaves</tissue>
    </source>
</reference>
<keyword evidence="2" id="KW-1185">Reference proteome</keyword>
<evidence type="ECO:0000313" key="2">
    <source>
        <dbReference type="Proteomes" id="UP000554482"/>
    </source>
</evidence>
<accession>A0A7J6VVD8</accession>
<evidence type="ECO:0000313" key="1">
    <source>
        <dbReference type="EMBL" id="KAF5189064.1"/>
    </source>
</evidence>
<gene>
    <name evidence="1" type="ORF">FRX31_021347</name>
</gene>
<organism evidence="1 2">
    <name type="scientific">Thalictrum thalictroides</name>
    <name type="common">Rue-anemone</name>
    <name type="synonym">Anemone thalictroides</name>
    <dbReference type="NCBI Taxonomy" id="46969"/>
    <lineage>
        <taxon>Eukaryota</taxon>
        <taxon>Viridiplantae</taxon>
        <taxon>Streptophyta</taxon>
        <taxon>Embryophyta</taxon>
        <taxon>Tracheophyta</taxon>
        <taxon>Spermatophyta</taxon>
        <taxon>Magnoliopsida</taxon>
        <taxon>Ranunculales</taxon>
        <taxon>Ranunculaceae</taxon>
        <taxon>Thalictroideae</taxon>
        <taxon>Thalictrum</taxon>
    </lineage>
</organism>
<name>A0A7J6VVD8_THATH</name>
<dbReference type="Proteomes" id="UP000554482">
    <property type="component" value="Unassembled WGS sequence"/>
</dbReference>
<sequence>MLFLRKRSTFHSPSVSRRDLLSVNSKRMQSTRSHLKSSLSINEPHELFISNMKIKGGHIYKGIVAAEPAEPRLCGCIQPPPIVDDVSPYSAIENISFRN</sequence>
<proteinExistence type="predicted"/>
<comment type="caution">
    <text evidence="1">The sequence shown here is derived from an EMBL/GenBank/DDBJ whole genome shotgun (WGS) entry which is preliminary data.</text>
</comment>
<dbReference type="AlphaFoldDB" id="A0A7J6VVD8"/>